<name>A0A345JRH4_9GAMM</name>
<keyword evidence="5" id="KW-1185">Reference proteome</keyword>
<gene>
    <name evidence="4" type="ORF">CGC43_04645</name>
</gene>
<dbReference type="Gene3D" id="3.10.580.10">
    <property type="entry name" value="CBS-domain"/>
    <property type="match status" value="1"/>
</dbReference>
<dbReference type="InterPro" id="IPR046342">
    <property type="entry name" value="CBS_dom_sf"/>
</dbReference>
<dbReference type="SUPFAM" id="SSF54631">
    <property type="entry name" value="CBS-domain pair"/>
    <property type="match status" value="1"/>
</dbReference>
<dbReference type="KEGG" id="foo:CGC45_04630"/>
<reference evidence="4 5" key="1">
    <citation type="submission" date="2017-07" db="EMBL/GenBank/DDBJ databases">
        <title>Complete genome sequences and comparative analysis of the novel pathogen Francisella opportunistica.</title>
        <authorList>
            <person name="Dietrich E.A."/>
            <person name="Kingry L.C."/>
            <person name="Petersen J.M."/>
        </authorList>
    </citation>
    <scope>NUCLEOTIDE SEQUENCE [LARGE SCALE GENOMIC DNA]</scope>
    <source>
        <strain evidence="4 5">14-2155</strain>
    </source>
</reference>
<protein>
    <submittedName>
        <fullName evidence="4">CBS domain-containing protein</fullName>
    </submittedName>
</protein>
<dbReference type="RefSeq" id="WP_071629190.1">
    <property type="nucleotide sequence ID" value="NZ_CP022375.1"/>
</dbReference>
<evidence type="ECO:0000313" key="4">
    <source>
        <dbReference type="EMBL" id="AXH29920.1"/>
    </source>
</evidence>
<organism evidence="4 5">
    <name type="scientific">Francisella opportunistica</name>
    <dbReference type="NCBI Taxonomy" id="2016517"/>
    <lineage>
        <taxon>Bacteria</taxon>
        <taxon>Pseudomonadati</taxon>
        <taxon>Pseudomonadota</taxon>
        <taxon>Gammaproteobacteria</taxon>
        <taxon>Thiotrichales</taxon>
        <taxon>Francisellaceae</taxon>
        <taxon>Francisella</taxon>
    </lineage>
</organism>
<dbReference type="PROSITE" id="PS51371">
    <property type="entry name" value="CBS"/>
    <property type="match status" value="2"/>
</dbReference>
<dbReference type="Pfam" id="PF00571">
    <property type="entry name" value="CBS"/>
    <property type="match status" value="2"/>
</dbReference>
<dbReference type="EMBL" id="CP022375">
    <property type="protein sequence ID" value="AXH29920.1"/>
    <property type="molecule type" value="Genomic_DNA"/>
</dbReference>
<dbReference type="Proteomes" id="UP000253862">
    <property type="component" value="Chromosome"/>
</dbReference>
<dbReference type="InterPro" id="IPR051257">
    <property type="entry name" value="Diverse_CBS-Domain"/>
</dbReference>
<dbReference type="AlphaFoldDB" id="A0A345JRH4"/>
<dbReference type="SMART" id="SM00116">
    <property type="entry name" value="CBS"/>
    <property type="match status" value="2"/>
</dbReference>
<dbReference type="PANTHER" id="PTHR43080:SF2">
    <property type="entry name" value="CBS DOMAIN-CONTAINING PROTEIN"/>
    <property type="match status" value="1"/>
</dbReference>
<dbReference type="OrthoDB" id="9794094at2"/>
<evidence type="ECO:0000259" key="3">
    <source>
        <dbReference type="PROSITE" id="PS51371"/>
    </source>
</evidence>
<feature type="domain" description="CBS" evidence="3">
    <location>
        <begin position="7"/>
        <end position="64"/>
    </location>
</feature>
<evidence type="ECO:0000313" key="5">
    <source>
        <dbReference type="Proteomes" id="UP000253862"/>
    </source>
</evidence>
<feature type="domain" description="CBS" evidence="3">
    <location>
        <begin position="73"/>
        <end position="131"/>
    </location>
</feature>
<proteinExistence type="predicted"/>
<evidence type="ECO:0000256" key="2">
    <source>
        <dbReference type="PROSITE-ProRule" id="PRU00703"/>
    </source>
</evidence>
<keyword evidence="1 2" id="KW-0129">CBS domain</keyword>
<accession>A0A345JRH4</accession>
<sequence length="139" mass="15591">MKVSNFMTKEPVTLKDKATVSEAVKKMEKSDCGILPIIDDDKNIKGVVTDRDIIVRAVAKDKDLSQTSVTDIMSKNVIFCEDNDSLQQAVSQMNRHNIRRVLVKNKNGAFSGIISLIDVIHRVKDRSLLAELFKENTTD</sequence>
<evidence type="ECO:0000256" key="1">
    <source>
        <dbReference type="ARBA" id="ARBA00023122"/>
    </source>
</evidence>
<dbReference type="PANTHER" id="PTHR43080">
    <property type="entry name" value="CBS DOMAIN-CONTAINING PROTEIN CBSX3, MITOCHONDRIAL"/>
    <property type="match status" value="1"/>
</dbReference>
<dbReference type="InterPro" id="IPR000644">
    <property type="entry name" value="CBS_dom"/>
</dbReference>